<evidence type="ECO:0000313" key="3">
    <source>
        <dbReference type="Proteomes" id="UP000504635"/>
    </source>
</evidence>
<dbReference type="GeneID" id="115890463"/>
<name>A0A6J2YTC1_SITOR</name>
<dbReference type="RefSeq" id="XP_030766562.1">
    <property type="nucleotide sequence ID" value="XM_030910702.1"/>
</dbReference>
<dbReference type="PANTHER" id="PTHR12243:SF67">
    <property type="entry name" value="COREPRESSOR OF PANGOLIN, ISOFORM A-RELATED"/>
    <property type="match status" value="1"/>
</dbReference>
<feature type="region of interest" description="Disordered" evidence="1">
    <location>
        <begin position="143"/>
        <end position="165"/>
    </location>
</feature>
<dbReference type="PANTHER" id="PTHR12243">
    <property type="entry name" value="MADF DOMAIN TRANSCRIPTION FACTOR"/>
    <property type="match status" value="1"/>
</dbReference>
<dbReference type="SMART" id="SM00595">
    <property type="entry name" value="MADF"/>
    <property type="match status" value="1"/>
</dbReference>
<dbReference type="Pfam" id="PF10545">
    <property type="entry name" value="MADF_DNA_bdg"/>
    <property type="match status" value="1"/>
</dbReference>
<dbReference type="InterPro" id="IPR006578">
    <property type="entry name" value="MADF-dom"/>
</dbReference>
<dbReference type="OrthoDB" id="8196929at2759"/>
<dbReference type="KEGG" id="soy:115890463"/>
<proteinExistence type="predicted"/>
<accession>A0A6J2YTC1</accession>
<keyword evidence="3" id="KW-1185">Reference proteome</keyword>
<dbReference type="InterPro" id="IPR039353">
    <property type="entry name" value="TF_Adf1"/>
</dbReference>
<feature type="compositionally biased region" description="Basic and acidic residues" evidence="1">
    <location>
        <begin position="147"/>
        <end position="165"/>
    </location>
</feature>
<protein>
    <submittedName>
        <fullName evidence="4 5">Uncharacterized protein LOC115890463</fullName>
    </submittedName>
</protein>
<dbReference type="AlphaFoldDB" id="A0A6J2YTC1"/>
<dbReference type="PROSITE" id="PS51029">
    <property type="entry name" value="MADF"/>
    <property type="match status" value="1"/>
</dbReference>
<organism evidence="3 4">
    <name type="scientific">Sitophilus oryzae</name>
    <name type="common">Rice weevil</name>
    <name type="synonym">Curculio oryzae</name>
    <dbReference type="NCBI Taxonomy" id="7048"/>
    <lineage>
        <taxon>Eukaryota</taxon>
        <taxon>Metazoa</taxon>
        <taxon>Ecdysozoa</taxon>
        <taxon>Arthropoda</taxon>
        <taxon>Hexapoda</taxon>
        <taxon>Insecta</taxon>
        <taxon>Pterygota</taxon>
        <taxon>Neoptera</taxon>
        <taxon>Endopterygota</taxon>
        <taxon>Coleoptera</taxon>
        <taxon>Polyphaga</taxon>
        <taxon>Cucujiformia</taxon>
        <taxon>Curculionidae</taxon>
        <taxon>Dryophthorinae</taxon>
        <taxon>Sitophilus</taxon>
    </lineage>
</organism>
<gene>
    <name evidence="4 5" type="primary">LOC115890463</name>
</gene>
<reference evidence="4 5" key="1">
    <citation type="submission" date="2025-04" db="UniProtKB">
        <authorList>
            <consortium name="RefSeq"/>
        </authorList>
    </citation>
    <scope>IDENTIFICATION</scope>
    <source>
        <tissue evidence="4 5">Gonads</tissue>
    </source>
</reference>
<evidence type="ECO:0000313" key="4">
    <source>
        <dbReference type="RefSeq" id="XP_030766562.1"/>
    </source>
</evidence>
<feature type="region of interest" description="Disordered" evidence="1">
    <location>
        <begin position="262"/>
        <end position="291"/>
    </location>
</feature>
<sequence length="291" mass="33421">MLQGLFESVKRHVCLWKVETNHKNNADKDASWRSVVRECGLSNVNEAKSMWTKLKASHRQAILKKISAVGEGDTRPWIYEKHMEFLLPYMKFRGRGVNVSITPRIIQSRSFQLGATNNVPAPNNVAFNNVVLNKRKIDECTSGNLEQEQKKKDQSKNKNVRETNVKKKEDTAVKKFFDSMCNITEDLPECLQVKVQRQIFNSVMEARETQLQMKNGSSKKAGSNQPECNLFLFPCSSESGVLINGETEMQSRRNAQKIFARSSSPDVQYYGESFPEKKREEPPDTFNYRTR</sequence>
<evidence type="ECO:0000259" key="2">
    <source>
        <dbReference type="PROSITE" id="PS51029"/>
    </source>
</evidence>
<feature type="domain" description="MADF" evidence="2">
    <location>
        <begin position="4"/>
        <end position="91"/>
    </location>
</feature>
<evidence type="ECO:0000256" key="1">
    <source>
        <dbReference type="SAM" id="MobiDB-lite"/>
    </source>
</evidence>
<evidence type="ECO:0000313" key="5">
    <source>
        <dbReference type="RefSeq" id="XP_030766563.1"/>
    </source>
</evidence>
<dbReference type="Proteomes" id="UP000504635">
    <property type="component" value="Unplaced"/>
</dbReference>
<dbReference type="RefSeq" id="XP_030766563.1">
    <property type="nucleotide sequence ID" value="XM_030910703.1"/>
</dbReference>